<sequence>MLSRFEFRRRQFFEQIREITLRKNIRRIALLAAAASLLAVSCATGDEDSAASTSPLLTEVPAGVSLAVAANTAKVALTTSGELSKLPFTVSSWPAVQAGPDVIQAFRGGSVDVATNAGIPPIHAHATGLDAKIVGVKVRTTPLYKLATAPGTTINGLGDLRGKKIGFSPGQAQGLIVLRTLKTAGIRTDEVQLIDLSSTKFLTALQAKEIDVDPLAEPSLTKYLDKYRSDGATAIATPAVDALSVLWAPTSVLRDESKAAAVAEFVKFWARGEVWAWEHPEEWIDAYYVKDQSVSAADGKRILATAEKPYFPQNWDEAITWEQETIELVTDAGFFGNSFPAAELFDRRFEKIAFDAVPAPYRTKGQQ</sequence>
<evidence type="ECO:0000313" key="3">
    <source>
        <dbReference type="Proteomes" id="UP000233766"/>
    </source>
</evidence>
<dbReference type="EMBL" id="PJMW01000002">
    <property type="protein sequence ID" value="PKV79987.1"/>
    <property type="molecule type" value="Genomic_DNA"/>
</dbReference>
<evidence type="ECO:0000313" key="2">
    <source>
        <dbReference type="EMBL" id="PKV79987.1"/>
    </source>
</evidence>
<dbReference type="SUPFAM" id="SSF53850">
    <property type="entry name" value="Periplasmic binding protein-like II"/>
    <property type="match status" value="1"/>
</dbReference>
<keyword evidence="3" id="KW-1185">Reference proteome</keyword>
<gene>
    <name evidence="2" type="ORF">ATK86_4403</name>
</gene>
<reference evidence="2 3" key="1">
    <citation type="submission" date="2017-12" db="EMBL/GenBank/DDBJ databases">
        <title>Sequencing the genomes of 1000 Actinobacteria strains.</title>
        <authorList>
            <person name="Klenk H.-P."/>
        </authorList>
    </citation>
    <scope>NUCLEOTIDE SEQUENCE [LARGE SCALE GENOMIC DNA]</scope>
    <source>
        <strain evidence="2 3">DSM 44489</strain>
    </source>
</reference>
<dbReference type="Proteomes" id="UP000233766">
    <property type="component" value="Unassembled WGS sequence"/>
</dbReference>
<feature type="domain" description="SsuA/THI5-like" evidence="1">
    <location>
        <begin position="101"/>
        <end position="282"/>
    </location>
</feature>
<name>A0A2N3VEE3_9NOCA</name>
<evidence type="ECO:0000259" key="1">
    <source>
        <dbReference type="Pfam" id="PF09084"/>
    </source>
</evidence>
<dbReference type="AlphaFoldDB" id="A0A2N3VEE3"/>
<protein>
    <submittedName>
        <fullName evidence="2">Sulfonate transport system substrate-binding protein</fullName>
    </submittedName>
</protein>
<dbReference type="PANTHER" id="PTHR30024">
    <property type="entry name" value="ALIPHATIC SULFONATES-BINDING PROTEIN-RELATED"/>
    <property type="match status" value="1"/>
</dbReference>
<dbReference type="Pfam" id="PF09084">
    <property type="entry name" value="NMT1"/>
    <property type="match status" value="1"/>
</dbReference>
<dbReference type="Gene3D" id="3.40.190.10">
    <property type="entry name" value="Periplasmic binding protein-like II"/>
    <property type="match status" value="2"/>
</dbReference>
<proteinExistence type="predicted"/>
<organism evidence="2 3">
    <name type="scientific">Nocardia fluminea</name>
    <dbReference type="NCBI Taxonomy" id="134984"/>
    <lineage>
        <taxon>Bacteria</taxon>
        <taxon>Bacillati</taxon>
        <taxon>Actinomycetota</taxon>
        <taxon>Actinomycetes</taxon>
        <taxon>Mycobacteriales</taxon>
        <taxon>Nocardiaceae</taxon>
        <taxon>Nocardia</taxon>
    </lineage>
</organism>
<accession>A0A2N3VEE3</accession>
<dbReference type="InterPro" id="IPR015168">
    <property type="entry name" value="SsuA/THI5"/>
</dbReference>
<dbReference type="PANTHER" id="PTHR30024:SF48">
    <property type="entry name" value="ABC TRANSPORTER SUBSTRATE-BINDING PROTEIN"/>
    <property type="match status" value="1"/>
</dbReference>
<comment type="caution">
    <text evidence="2">The sequence shown here is derived from an EMBL/GenBank/DDBJ whole genome shotgun (WGS) entry which is preliminary data.</text>
</comment>